<proteinExistence type="predicted"/>
<dbReference type="AlphaFoldDB" id="A0A0F9UJM5"/>
<evidence type="ECO:0000256" key="1">
    <source>
        <dbReference type="SAM" id="Phobius"/>
    </source>
</evidence>
<keyword evidence="1" id="KW-1133">Transmembrane helix</keyword>
<keyword evidence="1" id="KW-0812">Transmembrane</keyword>
<sequence length="86" mass="9423">MTEKSQIKLIQETHKYVNTLTTVLLGVPGTDDKGLVGEVKQIKFNQKEQWTSHSKLSTRVWMLWGIVLAIGVIASGVITLTGGWGG</sequence>
<comment type="caution">
    <text evidence="2">The sequence shown here is derived from an EMBL/GenBank/DDBJ whole genome shotgun (WGS) entry which is preliminary data.</text>
</comment>
<evidence type="ECO:0000313" key="2">
    <source>
        <dbReference type="EMBL" id="KKN53773.1"/>
    </source>
</evidence>
<reference evidence="2" key="1">
    <citation type="journal article" date="2015" name="Nature">
        <title>Complex archaea that bridge the gap between prokaryotes and eukaryotes.</title>
        <authorList>
            <person name="Spang A."/>
            <person name="Saw J.H."/>
            <person name="Jorgensen S.L."/>
            <person name="Zaremba-Niedzwiedzka K."/>
            <person name="Martijn J."/>
            <person name="Lind A.E."/>
            <person name="van Eijk R."/>
            <person name="Schleper C."/>
            <person name="Guy L."/>
            <person name="Ettema T.J."/>
        </authorList>
    </citation>
    <scope>NUCLEOTIDE SEQUENCE</scope>
</reference>
<name>A0A0F9UJM5_9ZZZZ</name>
<feature type="transmembrane region" description="Helical" evidence="1">
    <location>
        <begin position="61"/>
        <end position="84"/>
    </location>
</feature>
<accession>A0A0F9UJM5</accession>
<organism evidence="2">
    <name type="scientific">marine sediment metagenome</name>
    <dbReference type="NCBI Taxonomy" id="412755"/>
    <lineage>
        <taxon>unclassified sequences</taxon>
        <taxon>metagenomes</taxon>
        <taxon>ecological metagenomes</taxon>
    </lineage>
</organism>
<keyword evidence="1" id="KW-0472">Membrane</keyword>
<dbReference type="EMBL" id="LAZR01000956">
    <property type="protein sequence ID" value="KKN53773.1"/>
    <property type="molecule type" value="Genomic_DNA"/>
</dbReference>
<protein>
    <submittedName>
        <fullName evidence="2">Uncharacterized protein</fullName>
    </submittedName>
</protein>
<gene>
    <name evidence="2" type="ORF">LCGC14_0598660</name>
</gene>